<name>A0A067PTS3_9AGAM</name>
<dbReference type="InParanoid" id="A0A067PTS3"/>
<dbReference type="FunFam" id="2.60.260.20:FF:000003">
    <property type="entry name" value="DnaJ subfamily A member 2"/>
    <property type="match status" value="1"/>
</dbReference>
<dbReference type="CDD" id="cd10719">
    <property type="entry name" value="DnaJ_zf"/>
    <property type="match status" value="1"/>
</dbReference>
<gene>
    <name evidence="8" type="ORF">JAAARDRAFT_35864</name>
</gene>
<dbReference type="OrthoDB" id="550424at2759"/>
<proteinExistence type="predicted"/>
<dbReference type="InterPro" id="IPR008971">
    <property type="entry name" value="HSP40/DnaJ_pept-bd"/>
</dbReference>
<dbReference type="HOGENOM" id="CLU_017633_10_0_1"/>
<keyword evidence="3 5" id="KW-0863">Zinc-finger</keyword>
<evidence type="ECO:0000256" key="4">
    <source>
        <dbReference type="ARBA" id="ARBA00022833"/>
    </source>
</evidence>
<evidence type="ECO:0000256" key="3">
    <source>
        <dbReference type="ARBA" id="ARBA00022771"/>
    </source>
</evidence>
<dbReference type="GO" id="GO:0030544">
    <property type="term" value="F:Hsp70 protein binding"/>
    <property type="evidence" value="ECO:0007669"/>
    <property type="project" value="InterPro"/>
</dbReference>
<keyword evidence="9" id="KW-1185">Reference proteome</keyword>
<dbReference type="AlphaFoldDB" id="A0A067PTS3"/>
<dbReference type="GO" id="GO:0008270">
    <property type="term" value="F:zinc ion binding"/>
    <property type="evidence" value="ECO:0007669"/>
    <property type="project" value="UniProtKB-KW"/>
</dbReference>
<evidence type="ECO:0000256" key="5">
    <source>
        <dbReference type="PROSITE-ProRule" id="PRU00546"/>
    </source>
</evidence>
<feature type="domain" description="CR-type" evidence="7">
    <location>
        <begin position="95"/>
        <end position="180"/>
    </location>
</feature>
<dbReference type="GO" id="GO:0051082">
    <property type="term" value="F:unfolded protein binding"/>
    <property type="evidence" value="ECO:0007669"/>
    <property type="project" value="InterPro"/>
</dbReference>
<dbReference type="Gene3D" id="2.10.230.10">
    <property type="entry name" value="Heat shock protein DnaJ, cysteine-rich domain"/>
    <property type="match status" value="1"/>
</dbReference>
<dbReference type="SUPFAM" id="SSF57938">
    <property type="entry name" value="DnaJ/Hsp40 cysteine-rich domain"/>
    <property type="match status" value="1"/>
</dbReference>
<dbReference type="InterPro" id="IPR036410">
    <property type="entry name" value="HSP_DnaJ_Cys-rich_dom_sf"/>
</dbReference>
<evidence type="ECO:0000259" key="7">
    <source>
        <dbReference type="PROSITE" id="PS51188"/>
    </source>
</evidence>
<evidence type="ECO:0000256" key="2">
    <source>
        <dbReference type="ARBA" id="ARBA00022737"/>
    </source>
</evidence>
<dbReference type="PANTHER" id="PTHR43888">
    <property type="entry name" value="DNAJ-LIKE-2, ISOFORM A-RELATED"/>
    <property type="match status" value="1"/>
</dbReference>
<dbReference type="SUPFAM" id="SSF49493">
    <property type="entry name" value="HSP40/DnaJ peptide-binding domain"/>
    <property type="match status" value="2"/>
</dbReference>
<dbReference type="PROSITE" id="PS51188">
    <property type="entry name" value="ZF_CR"/>
    <property type="match status" value="1"/>
</dbReference>
<evidence type="ECO:0000313" key="8">
    <source>
        <dbReference type="EMBL" id="KDQ57245.1"/>
    </source>
</evidence>
<feature type="compositionally biased region" description="Acidic residues" evidence="6">
    <location>
        <begin position="339"/>
        <end position="371"/>
    </location>
</feature>
<evidence type="ECO:0000256" key="1">
    <source>
        <dbReference type="ARBA" id="ARBA00022723"/>
    </source>
</evidence>
<dbReference type="Pfam" id="PF00684">
    <property type="entry name" value="DnaJ_CXXCXGXG"/>
    <property type="match status" value="1"/>
</dbReference>
<reference evidence="9" key="1">
    <citation type="journal article" date="2014" name="Proc. Natl. Acad. Sci. U.S.A.">
        <title>Extensive sampling of basidiomycete genomes demonstrates inadequacy of the white-rot/brown-rot paradigm for wood decay fungi.</title>
        <authorList>
            <person name="Riley R."/>
            <person name="Salamov A.A."/>
            <person name="Brown D.W."/>
            <person name="Nagy L.G."/>
            <person name="Floudas D."/>
            <person name="Held B.W."/>
            <person name="Levasseur A."/>
            <person name="Lombard V."/>
            <person name="Morin E."/>
            <person name="Otillar R."/>
            <person name="Lindquist E.A."/>
            <person name="Sun H."/>
            <person name="LaButti K.M."/>
            <person name="Schmutz J."/>
            <person name="Jabbour D."/>
            <person name="Luo H."/>
            <person name="Baker S.E."/>
            <person name="Pisabarro A.G."/>
            <person name="Walton J.D."/>
            <person name="Blanchette R.A."/>
            <person name="Henrissat B."/>
            <person name="Martin F."/>
            <person name="Cullen D."/>
            <person name="Hibbett D.S."/>
            <person name="Grigoriev I.V."/>
        </authorList>
    </citation>
    <scope>NUCLEOTIDE SEQUENCE [LARGE SCALE GENOMIC DNA]</scope>
    <source>
        <strain evidence="9">MUCL 33604</strain>
    </source>
</reference>
<dbReference type="FunFam" id="2.10.230.10:FF:000001">
    <property type="entry name" value="DnaJ subfamily A member 2"/>
    <property type="match status" value="1"/>
</dbReference>
<evidence type="ECO:0000256" key="6">
    <source>
        <dbReference type="SAM" id="MobiDB-lite"/>
    </source>
</evidence>
<keyword evidence="4 5" id="KW-0862">Zinc</keyword>
<dbReference type="InterPro" id="IPR036869">
    <property type="entry name" value="J_dom_sf"/>
</dbReference>
<dbReference type="Pfam" id="PF01556">
    <property type="entry name" value="DnaJ_C"/>
    <property type="match status" value="1"/>
</dbReference>
<accession>A0A067PTS3</accession>
<dbReference type="Proteomes" id="UP000027265">
    <property type="component" value="Unassembled WGS sequence"/>
</dbReference>
<protein>
    <recommendedName>
        <fullName evidence="7">CR-type domain-containing protein</fullName>
    </recommendedName>
</protein>
<sequence>MAAAYEILVDAERRETYDLHGMEGVAGRGGRGPADMDAADLFAQFFGGGGPMGGMGGMGGMNFEFDFGAGGKPGRRKSQDSVINYDVTLEDLYNGKSVKMNMEREVVCETCKGSGAKGNAKPKKCAKCEGKGWTFIHSQVGPSQLATSRAQCSDCEGEGEKLREKDRCKKCKGETTVKEKTRQEIQVERGMMDKQRIVLAGAGDQEPGGPPGDVIFVLKAAHHESFERSGIDLLTTVKITLSEALLGFSRILVTHLDGRGVAVASPPGKIITSGETIVLRGEGMPTYKRPDQKGDLYVVLEVEMPDDQWLKTIDRKALEKILPPKKSDVEPRPAVVDDAQYEECDIADFGDGDDEWEDDEEDDEFGDEMGGEPDCRPQ</sequence>
<dbReference type="GO" id="GO:0006457">
    <property type="term" value="P:protein folding"/>
    <property type="evidence" value="ECO:0007669"/>
    <property type="project" value="InterPro"/>
</dbReference>
<feature type="region of interest" description="Disordered" evidence="6">
    <location>
        <begin position="324"/>
        <end position="378"/>
    </location>
</feature>
<dbReference type="Gene3D" id="2.60.260.20">
    <property type="entry name" value="Urease metallochaperone UreE, N-terminal domain"/>
    <property type="match status" value="2"/>
</dbReference>
<dbReference type="InterPro" id="IPR001305">
    <property type="entry name" value="HSP_DnaJ_Cys-rich_dom"/>
</dbReference>
<dbReference type="CDD" id="cd10747">
    <property type="entry name" value="DnaJ_C"/>
    <property type="match status" value="1"/>
</dbReference>
<dbReference type="SUPFAM" id="SSF46565">
    <property type="entry name" value="Chaperone J-domain"/>
    <property type="match status" value="1"/>
</dbReference>
<dbReference type="InterPro" id="IPR002939">
    <property type="entry name" value="DnaJ_C"/>
</dbReference>
<organism evidence="8 9">
    <name type="scientific">Jaapia argillacea MUCL 33604</name>
    <dbReference type="NCBI Taxonomy" id="933084"/>
    <lineage>
        <taxon>Eukaryota</taxon>
        <taxon>Fungi</taxon>
        <taxon>Dikarya</taxon>
        <taxon>Basidiomycota</taxon>
        <taxon>Agaricomycotina</taxon>
        <taxon>Agaricomycetes</taxon>
        <taxon>Agaricomycetidae</taxon>
        <taxon>Jaapiales</taxon>
        <taxon>Jaapiaceae</taxon>
        <taxon>Jaapia</taxon>
    </lineage>
</organism>
<keyword evidence="2" id="KW-0677">Repeat</keyword>
<dbReference type="InterPro" id="IPR044713">
    <property type="entry name" value="DNJA1/2-like"/>
</dbReference>
<dbReference type="EMBL" id="KL197720">
    <property type="protein sequence ID" value="KDQ57245.1"/>
    <property type="molecule type" value="Genomic_DNA"/>
</dbReference>
<dbReference type="STRING" id="933084.A0A067PTS3"/>
<feature type="zinc finger region" description="CR-type" evidence="5">
    <location>
        <begin position="95"/>
        <end position="180"/>
    </location>
</feature>
<evidence type="ECO:0000313" key="9">
    <source>
        <dbReference type="Proteomes" id="UP000027265"/>
    </source>
</evidence>
<keyword evidence="1 5" id="KW-0479">Metal-binding</keyword>